<evidence type="ECO:0000313" key="1">
    <source>
        <dbReference type="EMBL" id="KAK0152180.1"/>
    </source>
</evidence>
<protein>
    <submittedName>
        <fullName evidence="1">Uncharacterized protein</fullName>
    </submittedName>
</protein>
<comment type="caution">
    <text evidence="1">The sequence shown here is derived from an EMBL/GenBank/DDBJ whole genome shotgun (WGS) entry which is preliminary data.</text>
</comment>
<keyword evidence="2" id="KW-1185">Reference proteome</keyword>
<organism evidence="1 2">
    <name type="scientific">Merluccius polli</name>
    <name type="common">Benguela hake</name>
    <name type="synonym">Merluccius cadenati</name>
    <dbReference type="NCBI Taxonomy" id="89951"/>
    <lineage>
        <taxon>Eukaryota</taxon>
        <taxon>Metazoa</taxon>
        <taxon>Chordata</taxon>
        <taxon>Craniata</taxon>
        <taxon>Vertebrata</taxon>
        <taxon>Euteleostomi</taxon>
        <taxon>Actinopterygii</taxon>
        <taxon>Neopterygii</taxon>
        <taxon>Teleostei</taxon>
        <taxon>Neoteleostei</taxon>
        <taxon>Acanthomorphata</taxon>
        <taxon>Zeiogadaria</taxon>
        <taxon>Gadariae</taxon>
        <taxon>Gadiformes</taxon>
        <taxon>Gadoidei</taxon>
        <taxon>Merlucciidae</taxon>
        <taxon>Merluccius</taxon>
    </lineage>
</organism>
<dbReference type="Proteomes" id="UP001174136">
    <property type="component" value="Unassembled WGS sequence"/>
</dbReference>
<gene>
    <name evidence="1" type="ORF">N1851_006455</name>
</gene>
<dbReference type="EMBL" id="JAOPHQ010001137">
    <property type="protein sequence ID" value="KAK0152180.1"/>
    <property type="molecule type" value="Genomic_DNA"/>
</dbReference>
<accession>A0AA47P8I5</accession>
<name>A0AA47P8I5_MERPO</name>
<sequence>MVHERQLSQQSLSNALANGRNIVGHFKHLPLATAWTLSRKISKCQPNVCTKTLLQDGTGLLEKTISVLAPFEEPLPVETSPPSSRRKSSLKGLFEEILQERVWIVRCAASNIIDARRNRLGERAEILIFLKKNLPSLLKL</sequence>
<reference evidence="1" key="1">
    <citation type="journal article" date="2023" name="Front. Mar. Sci.">
        <title>A new Merluccius polli reference genome to investigate the effects of global change in West African waters.</title>
        <authorList>
            <person name="Mateo J.L."/>
            <person name="Blanco-Fernandez C."/>
            <person name="Garcia-Vazquez E."/>
            <person name="Machado-Schiaffino G."/>
        </authorList>
    </citation>
    <scope>NUCLEOTIDE SEQUENCE</scope>
    <source>
        <strain evidence="1">C29</strain>
        <tissue evidence="1">Fin</tissue>
    </source>
</reference>
<evidence type="ECO:0000313" key="2">
    <source>
        <dbReference type="Proteomes" id="UP001174136"/>
    </source>
</evidence>
<dbReference type="AlphaFoldDB" id="A0AA47P8I5"/>
<proteinExistence type="predicted"/>